<gene>
    <name evidence="2" type="ORF">PAMC26510_01565</name>
</gene>
<comment type="caution">
    <text evidence="2">The sequence shown here is derived from an EMBL/GenBank/DDBJ whole genome shotgun (WGS) entry which is preliminary data.</text>
</comment>
<sequence length="51" mass="5931">MVLTRSSPVMIQRVIDLLLSESENHARQPYRTATRRSIETRRKLEQGPGHD</sequence>
<protein>
    <submittedName>
        <fullName evidence="2">Uncharacterized protein</fullName>
    </submittedName>
</protein>
<name>A0A242N997_CABSO</name>
<dbReference type="Proteomes" id="UP000194546">
    <property type="component" value="Unassembled WGS sequence"/>
</dbReference>
<dbReference type="EMBL" id="NBTY01000006">
    <property type="protein sequence ID" value="OTP80304.1"/>
    <property type="molecule type" value="Genomic_DNA"/>
</dbReference>
<evidence type="ECO:0000256" key="1">
    <source>
        <dbReference type="SAM" id="MobiDB-lite"/>
    </source>
</evidence>
<proteinExistence type="predicted"/>
<accession>A0A242N997</accession>
<dbReference type="AlphaFoldDB" id="A0A242N997"/>
<feature type="region of interest" description="Disordered" evidence="1">
    <location>
        <begin position="22"/>
        <end position="51"/>
    </location>
</feature>
<reference evidence="2 3" key="1">
    <citation type="submission" date="2017-03" db="EMBL/GenBank/DDBJ databases">
        <title>Genome analysis of strain PAMC 26510.</title>
        <authorList>
            <person name="Oh H.-M."/>
            <person name="Yang J.-A."/>
        </authorList>
    </citation>
    <scope>NUCLEOTIDE SEQUENCE [LARGE SCALE GENOMIC DNA]</scope>
    <source>
        <strain evidence="2 3">PAMC 26510</strain>
    </source>
</reference>
<evidence type="ECO:0000313" key="2">
    <source>
        <dbReference type="EMBL" id="OTP80304.1"/>
    </source>
</evidence>
<feature type="compositionally biased region" description="Basic and acidic residues" evidence="1">
    <location>
        <begin position="36"/>
        <end position="51"/>
    </location>
</feature>
<evidence type="ECO:0000313" key="3">
    <source>
        <dbReference type="Proteomes" id="UP000194546"/>
    </source>
</evidence>
<organism evidence="2 3">
    <name type="scientific">Caballeronia sordidicola</name>
    <name type="common">Burkholderia sordidicola</name>
    <dbReference type="NCBI Taxonomy" id="196367"/>
    <lineage>
        <taxon>Bacteria</taxon>
        <taxon>Pseudomonadati</taxon>
        <taxon>Pseudomonadota</taxon>
        <taxon>Betaproteobacteria</taxon>
        <taxon>Burkholderiales</taxon>
        <taxon>Burkholderiaceae</taxon>
        <taxon>Caballeronia</taxon>
    </lineage>
</organism>